<organism evidence="1 2">
    <name type="scientific">Scleropages formosus</name>
    <name type="common">Asian bonytongue</name>
    <name type="synonym">Osteoglossum formosum</name>
    <dbReference type="NCBI Taxonomy" id="113540"/>
    <lineage>
        <taxon>Eukaryota</taxon>
        <taxon>Metazoa</taxon>
        <taxon>Chordata</taxon>
        <taxon>Craniata</taxon>
        <taxon>Vertebrata</taxon>
        <taxon>Euteleostomi</taxon>
        <taxon>Actinopterygii</taxon>
        <taxon>Neopterygii</taxon>
        <taxon>Teleostei</taxon>
        <taxon>Osteoglossocephala</taxon>
        <taxon>Osteoglossomorpha</taxon>
        <taxon>Osteoglossiformes</taxon>
        <taxon>Osteoglossidae</taxon>
        <taxon>Scleropages</taxon>
    </lineage>
</organism>
<proteinExistence type="predicted"/>
<dbReference type="EMBL" id="JARO02000003">
    <property type="protein sequence ID" value="KPP80341.1"/>
    <property type="molecule type" value="Genomic_DNA"/>
</dbReference>
<reference evidence="1 2" key="1">
    <citation type="submission" date="2015-08" db="EMBL/GenBank/DDBJ databases">
        <title>The genome of the Asian arowana (Scleropages formosus).</title>
        <authorList>
            <person name="Tan M.H."/>
            <person name="Gan H.M."/>
            <person name="Croft L.J."/>
            <person name="Austin C.M."/>
        </authorList>
    </citation>
    <scope>NUCLEOTIDE SEQUENCE [LARGE SCALE GENOMIC DNA]</scope>
    <source>
        <strain evidence="1">Aro1</strain>
    </source>
</reference>
<evidence type="ECO:0008006" key="3">
    <source>
        <dbReference type="Google" id="ProtNLM"/>
    </source>
</evidence>
<gene>
    <name evidence="1" type="ORF">Z043_100026</name>
</gene>
<dbReference type="Proteomes" id="UP000034805">
    <property type="component" value="Unassembled WGS sequence"/>
</dbReference>
<sequence>MLAWKSKVVNGESGLKLACNGNQLCGLETAGAQQGGTPKVFLWSCSAAECLLLSKPFAVLTPAPSPRDGLGGKSGEQATPVLLQAGTMVEPELRPTAGHRLGAQETLGISTLDPGHRPPTMPPGRLVSIRVLMLDDTEEVFDISGLCKAPLHSSTLALIVQETKKP</sequence>
<evidence type="ECO:0000313" key="1">
    <source>
        <dbReference type="EMBL" id="KPP80341.1"/>
    </source>
</evidence>
<dbReference type="AlphaFoldDB" id="A0A0P7ZH27"/>
<accession>A0A0P7ZH27</accession>
<evidence type="ECO:0000313" key="2">
    <source>
        <dbReference type="Proteomes" id="UP000034805"/>
    </source>
</evidence>
<protein>
    <recommendedName>
        <fullName evidence="3">FERM domain-containing protein</fullName>
    </recommendedName>
</protein>
<name>A0A0P7ZH27_SCLFO</name>
<comment type="caution">
    <text evidence="1">The sequence shown here is derived from an EMBL/GenBank/DDBJ whole genome shotgun (WGS) entry which is preliminary data.</text>
</comment>